<reference evidence="3" key="1">
    <citation type="submission" date="2021-01" db="EMBL/GenBank/DDBJ databases">
        <authorList>
            <consortium name="Genoscope - CEA"/>
            <person name="William W."/>
        </authorList>
    </citation>
    <scope>NUCLEOTIDE SEQUENCE</scope>
</reference>
<dbReference type="AlphaFoldDB" id="A0A8S1KWE1"/>
<evidence type="ECO:0000256" key="2">
    <source>
        <dbReference type="SAM" id="MobiDB-lite"/>
    </source>
</evidence>
<feature type="compositionally biased region" description="Basic and acidic residues" evidence="2">
    <location>
        <begin position="133"/>
        <end position="146"/>
    </location>
</feature>
<keyword evidence="4" id="KW-1185">Reference proteome</keyword>
<dbReference type="OMA" id="RIKFFEI"/>
<comment type="caution">
    <text evidence="3">The sequence shown here is derived from an EMBL/GenBank/DDBJ whole genome shotgun (WGS) entry which is preliminary data.</text>
</comment>
<feature type="coiled-coil region" evidence="1">
    <location>
        <begin position="14"/>
        <end position="41"/>
    </location>
</feature>
<evidence type="ECO:0000256" key="1">
    <source>
        <dbReference type="SAM" id="Coils"/>
    </source>
</evidence>
<name>A0A8S1KWE1_PARPR</name>
<evidence type="ECO:0000313" key="3">
    <source>
        <dbReference type="EMBL" id="CAD8058205.1"/>
    </source>
</evidence>
<sequence length="146" mass="17536">MIQSEEQQCSNNSIDTLQQYANQLEQAIIQKQQSIEAQRIKFFEIIKKISFDFDVHNIDPQEIESYLKSIALIPEDFDEPLIKKKNKNNIIRIKMVQEQQPVSEVPSKQKRKYTKKQPSEEKQQQKRKRRTKKEMENARMQEQKQQ</sequence>
<dbReference type="Proteomes" id="UP000688137">
    <property type="component" value="Unassembled WGS sequence"/>
</dbReference>
<accession>A0A8S1KWE1</accession>
<evidence type="ECO:0000313" key="4">
    <source>
        <dbReference type="Proteomes" id="UP000688137"/>
    </source>
</evidence>
<protein>
    <submittedName>
        <fullName evidence="3">Uncharacterized protein</fullName>
    </submittedName>
</protein>
<dbReference type="EMBL" id="CAJJDM010000026">
    <property type="protein sequence ID" value="CAD8058205.1"/>
    <property type="molecule type" value="Genomic_DNA"/>
</dbReference>
<feature type="region of interest" description="Disordered" evidence="2">
    <location>
        <begin position="98"/>
        <end position="146"/>
    </location>
</feature>
<keyword evidence="1" id="KW-0175">Coiled coil</keyword>
<organism evidence="3 4">
    <name type="scientific">Paramecium primaurelia</name>
    <dbReference type="NCBI Taxonomy" id="5886"/>
    <lineage>
        <taxon>Eukaryota</taxon>
        <taxon>Sar</taxon>
        <taxon>Alveolata</taxon>
        <taxon>Ciliophora</taxon>
        <taxon>Intramacronucleata</taxon>
        <taxon>Oligohymenophorea</taxon>
        <taxon>Peniculida</taxon>
        <taxon>Parameciidae</taxon>
        <taxon>Paramecium</taxon>
    </lineage>
</organism>
<proteinExistence type="predicted"/>
<gene>
    <name evidence="3" type="ORF">PPRIM_AZ9-3.1.T0270098</name>
</gene>